<dbReference type="GO" id="GO:0009117">
    <property type="term" value="P:nucleotide metabolic process"/>
    <property type="evidence" value="ECO:0007669"/>
    <property type="project" value="UniProtKB-KW"/>
</dbReference>
<comment type="cofactor">
    <cofactor evidence="1 4">
        <name>a divalent metal cation</name>
        <dbReference type="ChEBI" id="CHEBI:60240"/>
    </cofactor>
</comment>
<dbReference type="EC" id="3.6.1.9" evidence="4"/>
<evidence type="ECO:0000256" key="3">
    <source>
        <dbReference type="ARBA" id="ARBA00023080"/>
    </source>
</evidence>
<dbReference type="GO" id="GO:0005737">
    <property type="term" value="C:cytoplasm"/>
    <property type="evidence" value="ECO:0007669"/>
    <property type="project" value="UniProtKB-SubCell"/>
</dbReference>
<evidence type="ECO:0000313" key="5">
    <source>
        <dbReference type="EMBL" id="HHO74366.1"/>
    </source>
</evidence>
<dbReference type="PANTHER" id="PTHR43213">
    <property type="entry name" value="BIFUNCTIONAL DTTP/UTP PYROPHOSPHATASE/METHYLTRANSFERASE PROTEIN-RELATED"/>
    <property type="match status" value="1"/>
</dbReference>
<organism evidence="5">
    <name type="scientific">Thermocrinis ruber</name>
    <dbReference type="NCBI Taxonomy" id="75906"/>
    <lineage>
        <taxon>Bacteria</taxon>
        <taxon>Pseudomonadati</taxon>
        <taxon>Aquificota</taxon>
        <taxon>Aquificia</taxon>
        <taxon>Aquificales</taxon>
        <taxon>Aquificaceae</taxon>
        <taxon>Thermocrinis</taxon>
    </lineage>
</organism>
<comment type="catalytic activity">
    <reaction evidence="4">
        <text>dTTP + H2O = dTMP + diphosphate + H(+)</text>
        <dbReference type="Rhea" id="RHEA:28534"/>
        <dbReference type="ChEBI" id="CHEBI:15377"/>
        <dbReference type="ChEBI" id="CHEBI:15378"/>
        <dbReference type="ChEBI" id="CHEBI:33019"/>
        <dbReference type="ChEBI" id="CHEBI:37568"/>
        <dbReference type="ChEBI" id="CHEBI:63528"/>
        <dbReference type="EC" id="3.6.1.9"/>
    </reaction>
</comment>
<gene>
    <name evidence="5" type="primary">maf</name>
    <name evidence="5" type="ORF">ENN04_07030</name>
</gene>
<dbReference type="NCBIfam" id="TIGR00172">
    <property type="entry name" value="maf"/>
    <property type="match status" value="1"/>
</dbReference>
<accession>A0A7C5T0D7</accession>
<dbReference type="AlphaFoldDB" id="A0A7C5T0D7"/>
<keyword evidence="4" id="KW-0963">Cytoplasm</keyword>
<dbReference type="EMBL" id="DSAC01000088">
    <property type="protein sequence ID" value="HHO74366.1"/>
    <property type="molecule type" value="Genomic_DNA"/>
</dbReference>
<feature type="site" description="Important for substrate specificity" evidence="4">
    <location>
        <position position="12"/>
    </location>
</feature>
<dbReference type="PANTHER" id="PTHR43213:SF5">
    <property type="entry name" value="BIFUNCTIONAL DTTP_UTP PYROPHOSPHATASE_METHYLTRANSFERASE PROTEIN-RELATED"/>
    <property type="match status" value="1"/>
</dbReference>
<evidence type="ECO:0000256" key="4">
    <source>
        <dbReference type="HAMAP-Rule" id="MF_00528"/>
    </source>
</evidence>
<feature type="site" description="Important for substrate specificity" evidence="4">
    <location>
        <position position="150"/>
    </location>
</feature>
<dbReference type="Gene3D" id="3.90.950.10">
    <property type="match status" value="1"/>
</dbReference>
<dbReference type="GO" id="GO:0047429">
    <property type="term" value="F:nucleoside triphosphate diphosphatase activity"/>
    <property type="evidence" value="ECO:0007669"/>
    <property type="project" value="UniProtKB-EC"/>
</dbReference>
<keyword evidence="3 4" id="KW-0546">Nucleotide metabolism</keyword>
<dbReference type="InterPro" id="IPR003697">
    <property type="entry name" value="Maf-like"/>
</dbReference>
<dbReference type="HAMAP" id="MF_00528">
    <property type="entry name" value="Maf"/>
    <property type="match status" value="1"/>
</dbReference>
<feature type="active site" description="Proton acceptor" evidence="4">
    <location>
        <position position="67"/>
    </location>
</feature>
<dbReference type="PIRSF" id="PIRSF006305">
    <property type="entry name" value="Maf"/>
    <property type="match status" value="1"/>
</dbReference>
<evidence type="ECO:0000256" key="1">
    <source>
        <dbReference type="ARBA" id="ARBA00001968"/>
    </source>
</evidence>
<comment type="caution">
    <text evidence="4">Lacks conserved residue(s) required for the propagation of feature annotation.</text>
</comment>
<proteinExistence type="inferred from homology"/>
<name>A0A7C5T0D7_9AQUI</name>
<sequence length="184" mass="20959">MRFFILASQSKRRVEILKMLGYHFFVVPSLAQERNEGEPLIVARRNAYDKALKVWKEYKFATVLGADTVVVLGNKLLGKPRNEEHAKAMLLNLSGKWHKVITAVAIISPKGRVLFHDTAWVKFRNIDEGEIDEYIKTGEPMDKAGAYAVQGYGAKFVEKIRGDFYTVMGLPVVKTDLFLRRLLD</sequence>
<reference evidence="5" key="1">
    <citation type="journal article" date="2020" name="mSystems">
        <title>Genome- and Community-Level Interaction Insights into Carbon Utilization and Element Cycling Functions of Hydrothermarchaeota in Hydrothermal Sediment.</title>
        <authorList>
            <person name="Zhou Z."/>
            <person name="Liu Y."/>
            <person name="Xu W."/>
            <person name="Pan J."/>
            <person name="Luo Z.H."/>
            <person name="Li M."/>
        </authorList>
    </citation>
    <scope>NUCLEOTIDE SEQUENCE [LARGE SCALE GENOMIC DNA]</scope>
    <source>
        <strain evidence="5">SpSt-114</strain>
    </source>
</reference>
<feature type="site" description="Important for substrate specificity" evidence="4">
    <location>
        <position position="68"/>
    </location>
</feature>
<dbReference type="CDD" id="cd00555">
    <property type="entry name" value="Maf"/>
    <property type="match status" value="1"/>
</dbReference>
<dbReference type="InterPro" id="IPR029001">
    <property type="entry name" value="ITPase-like_fam"/>
</dbReference>
<comment type="similarity">
    <text evidence="4">Belongs to the Maf family. YhdE subfamily.</text>
</comment>
<comment type="caution">
    <text evidence="5">The sequence shown here is derived from an EMBL/GenBank/DDBJ whole genome shotgun (WGS) entry which is preliminary data.</text>
</comment>
<protein>
    <recommendedName>
        <fullName evidence="4">dTTP/UTP pyrophosphatase</fullName>
        <shortName evidence="4">dTTPase/UTPase</shortName>
        <ecNumber evidence="4">3.6.1.9</ecNumber>
    </recommendedName>
    <alternativeName>
        <fullName evidence="4">Nucleoside triphosphate pyrophosphatase</fullName>
    </alternativeName>
    <alternativeName>
        <fullName evidence="4">Nucleotide pyrophosphatase</fullName>
        <shortName evidence="4">Nucleotide PPase</shortName>
    </alternativeName>
</protein>
<dbReference type="SUPFAM" id="SSF52972">
    <property type="entry name" value="ITPase-like"/>
    <property type="match status" value="1"/>
</dbReference>
<comment type="catalytic activity">
    <reaction evidence="4">
        <text>UTP + H2O = UMP + diphosphate + H(+)</text>
        <dbReference type="Rhea" id="RHEA:29395"/>
        <dbReference type="ChEBI" id="CHEBI:15377"/>
        <dbReference type="ChEBI" id="CHEBI:15378"/>
        <dbReference type="ChEBI" id="CHEBI:33019"/>
        <dbReference type="ChEBI" id="CHEBI:46398"/>
        <dbReference type="ChEBI" id="CHEBI:57865"/>
        <dbReference type="EC" id="3.6.1.9"/>
    </reaction>
</comment>
<comment type="function">
    <text evidence="4">Nucleoside triphosphate pyrophosphatase that hydrolyzes dTTP and UTP. May have a dual role in cell division arrest and in preventing the incorporation of modified nucleotides into cellular nucleic acids.</text>
</comment>
<keyword evidence="2 4" id="KW-0378">Hydrolase</keyword>
<dbReference type="Pfam" id="PF02545">
    <property type="entry name" value="Maf"/>
    <property type="match status" value="1"/>
</dbReference>
<evidence type="ECO:0000256" key="2">
    <source>
        <dbReference type="ARBA" id="ARBA00022801"/>
    </source>
</evidence>
<comment type="subcellular location">
    <subcellularLocation>
        <location evidence="4">Cytoplasm</location>
    </subcellularLocation>
</comment>